<feature type="domain" description="Aminotransferase class V" evidence="3">
    <location>
        <begin position="3"/>
        <end position="366"/>
    </location>
</feature>
<reference evidence="4 5" key="1">
    <citation type="submission" date="2016-10" db="EMBL/GenBank/DDBJ databases">
        <authorList>
            <person name="de Groot N.N."/>
        </authorList>
    </citation>
    <scope>NUCLEOTIDE SEQUENCE [LARGE SCALE GENOMIC DNA]</scope>
    <source>
        <strain evidence="4 5">DSM 15695</strain>
    </source>
</reference>
<dbReference type="AlphaFoldDB" id="A0A1H9E5H5"/>
<dbReference type="InterPro" id="IPR016454">
    <property type="entry name" value="Cysteine_dSase"/>
</dbReference>
<dbReference type="InterPro" id="IPR015422">
    <property type="entry name" value="PyrdxlP-dep_Trfase_small"/>
</dbReference>
<keyword evidence="5" id="KW-1185">Reference proteome</keyword>
<evidence type="ECO:0000256" key="2">
    <source>
        <dbReference type="ARBA" id="ARBA00022898"/>
    </source>
</evidence>
<dbReference type="PIRSF" id="PIRSF005572">
    <property type="entry name" value="NifS"/>
    <property type="match status" value="1"/>
</dbReference>
<accession>A0A1H9E5H5</accession>
<dbReference type="OrthoDB" id="9808002at2"/>
<dbReference type="Pfam" id="PF00266">
    <property type="entry name" value="Aminotran_5"/>
    <property type="match status" value="1"/>
</dbReference>
<proteinExistence type="predicted"/>
<dbReference type="Gene3D" id="3.40.640.10">
    <property type="entry name" value="Type I PLP-dependent aspartate aminotransferase-like (Major domain)"/>
    <property type="match status" value="1"/>
</dbReference>
<dbReference type="EMBL" id="FOEN01000006">
    <property type="protein sequence ID" value="SEQ20941.1"/>
    <property type="molecule type" value="Genomic_DNA"/>
</dbReference>
<dbReference type="Gene3D" id="1.10.260.50">
    <property type="match status" value="1"/>
</dbReference>
<comment type="cofactor">
    <cofactor evidence="1">
        <name>pyridoxal 5'-phosphate</name>
        <dbReference type="ChEBI" id="CHEBI:597326"/>
    </cofactor>
</comment>
<dbReference type="STRING" id="89093.SAMN04488558_106106"/>
<name>A0A1H9E5H5_9LACT</name>
<sequence length="380" mass="42211">MYYFDNSATTQPLEEVLTTYQKVAERYFANPSSAHRLGEEAKALLNQARQQIADILAFKEDEIYFTASGSEANNWFLRAVVPALKERRSKNQAKVLISAIEHPSMLRQLDILSNFACQFELIPVDDQGQIDLIALEEALKDEHVLAVSTMAVNNEVGSRQPLTKIGQILNKYPQIIWHVDAVQAVTACLNDLHHPRIDCLSLSSHKFYAVRGVGIFAKRQRVASQPMIYGGGQERSLRSGTENLAGIVATAKALRLAAERQHQTQAKLSNFRQQIIEQFETCGWHVFAKEQASPHIICAALPPIPGEVLLHAFEQADIFISTTSACSSRQHRAHASLTAMGVPAEISNSAVRLSMSQYTTEDELNYVLGQIPKISQAFQA</sequence>
<protein>
    <submittedName>
        <fullName evidence="4">Cysteine desulfurase</fullName>
    </submittedName>
</protein>
<dbReference type="InterPro" id="IPR015421">
    <property type="entry name" value="PyrdxlP-dep_Trfase_major"/>
</dbReference>
<dbReference type="Gene3D" id="3.90.1150.10">
    <property type="entry name" value="Aspartate Aminotransferase, domain 1"/>
    <property type="match status" value="1"/>
</dbReference>
<evidence type="ECO:0000313" key="4">
    <source>
        <dbReference type="EMBL" id="SEQ20941.1"/>
    </source>
</evidence>
<dbReference type="GO" id="GO:0003824">
    <property type="term" value="F:catalytic activity"/>
    <property type="evidence" value="ECO:0007669"/>
    <property type="project" value="UniProtKB-ARBA"/>
</dbReference>
<dbReference type="RefSeq" id="WP_092571920.1">
    <property type="nucleotide sequence ID" value="NZ_CALUDV010000010.1"/>
</dbReference>
<dbReference type="Proteomes" id="UP000198833">
    <property type="component" value="Unassembled WGS sequence"/>
</dbReference>
<evidence type="ECO:0000313" key="5">
    <source>
        <dbReference type="Proteomes" id="UP000198833"/>
    </source>
</evidence>
<gene>
    <name evidence="4" type="ORF">SAMN04488558_106106</name>
</gene>
<dbReference type="SUPFAM" id="SSF53383">
    <property type="entry name" value="PLP-dependent transferases"/>
    <property type="match status" value="1"/>
</dbReference>
<dbReference type="InterPro" id="IPR000192">
    <property type="entry name" value="Aminotrans_V_dom"/>
</dbReference>
<dbReference type="PANTHER" id="PTHR11601">
    <property type="entry name" value="CYSTEINE DESULFURYLASE FAMILY MEMBER"/>
    <property type="match status" value="1"/>
</dbReference>
<keyword evidence="2" id="KW-0663">Pyridoxal phosphate</keyword>
<dbReference type="InterPro" id="IPR015424">
    <property type="entry name" value="PyrdxlP-dep_Trfase"/>
</dbReference>
<evidence type="ECO:0000256" key="1">
    <source>
        <dbReference type="ARBA" id="ARBA00001933"/>
    </source>
</evidence>
<organism evidence="4 5">
    <name type="scientific">Ignavigranum ruoffiae</name>
    <dbReference type="NCBI Taxonomy" id="89093"/>
    <lineage>
        <taxon>Bacteria</taxon>
        <taxon>Bacillati</taxon>
        <taxon>Bacillota</taxon>
        <taxon>Bacilli</taxon>
        <taxon>Lactobacillales</taxon>
        <taxon>Aerococcaceae</taxon>
        <taxon>Ignavigranum</taxon>
    </lineage>
</organism>
<dbReference type="PANTHER" id="PTHR11601:SF50">
    <property type="entry name" value="CYSTEINE DESULFURASE ISCS 2-RELATED"/>
    <property type="match status" value="1"/>
</dbReference>
<evidence type="ECO:0000259" key="3">
    <source>
        <dbReference type="Pfam" id="PF00266"/>
    </source>
</evidence>